<dbReference type="Pfam" id="PF00652">
    <property type="entry name" value="Ricin_B_lectin"/>
    <property type="match status" value="1"/>
</dbReference>
<keyword evidence="10 14" id="KW-0472">Membrane</keyword>
<keyword evidence="14" id="KW-0808">Transferase</keyword>
<dbReference type="SUPFAM" id="SSF53448">
    <property type="entry name" value="Nucleotide-diphospho-sugar transferases"/>
    <property type="match status" value="1"/>
</dbReference>
<dbReference type="InterPro" id="IPR029044">
    <property type="entry name" value="Nucleotide-diphossugar_trans"/>
</dbReference>
<evidence type="ECO:0000256" key="14">
    <source>
        <dbReference type="RuleBase" id="RU361242"/>
    </source>
</evidence>
<keyword evidence="11 14" id="KW-1015">Disulfide bond</keyword>
<evidence type="ECO:0000256" key="1">
    <source>
        <dbReference type="ARBA" id="ARBA00001936"/>
    </source>
</evidence>
<dbReference type="PANTHER" id="PTHR11675">
    <property type="entry name" value="N-ACETYLGALACTOSAMINYLTRANSFERASE"/>
    <property type="match status" value="1"/>
</dbReference>
<evidence type="ECO:0000256" key="6">
    <source>
        <dbReference type="ARBA" id="ARBA00022734"/>
    </source>
</evidence>
<keyword evidence="13 14" id="KW-0464">Manganese</keyword>
<evidence type="ECO:0000313" key="17">
    <source>
        <dbReference type="Proteomes" id="UP000035680"/>
    </source>
</evidence>
<feature type="transmembrane region" description="Helical" evidence="14">
    <location>
        <begin position="12"/>
        <end position="29"/>
    </location>
</feature>
<evidence type="ECO:0000256" key="12">
    <source>
        <dbReference type="ARBA" id="ARBA00023180"/>
    </source>
</evidence>
<dbReference type="SUPFAM" id="SSF50370">
    <property type="entry name" value="Ricin B-like lectins"/>
    <property type="match status" value="1"/>
</dbReference>
<dbReference type="InterPro" id="IPR001173">
    <property type="entry name" value="Glyco_trans_2-like"/>
</dbReference>
<keyword evidence="14" id="KW-0328">Glycosyltransferase</keyword>
<accession>A0A0K0FQV9</accession>
<dbReference type="Gene3D" id="2.80.10.50">
    <property type="match status" value="1"/>
</dbReference>
<evidence type="ECO:0000256" key="2">
    <source>
        <dbReference type="ARBA" id="ARBA00004323"/>
    </source>
</evidence>
<feature type="domain" description="Ricin B lectin" evidence="16">
    <location>
        <begin position="526"/>
        <end position="648"/>
    </location>
</feature>
<dbReference type="GO" id="GO:0005112">
    <property type="term" value="F:Notch binding"/>
    <property type="evidence" value="ECO:0007669"/>
    <property type="project" value="TreeGrafter"/>
</dbReference>
<reference evidence="17" key="1">
    <citation type="submission" date="2014-07" db="EMBL/GenBank/DDBJ databases">
        <authorList>
            <person name="Martin A.A"/>
            <person name="De Silva N."/>
        </authorList>
    </citation>
    <scope>NUCLEOTIDE SEQUENCE</scope>
</reference>
<dbReference type="EC" id="2.4.1.-" evidence="14"/>
<feature type="compositionally biased region" description="Basic and acidic residues" evidence="15">
    <location>
        <begin position="109"/>
        <end position="118"/>
    </location>
</feature>
<dbReference type="STRING" id="75913.A0A0K0FQV9"/>
<dbReference type="CDD" id="cd02510">
    <property type="entry name" value="pp-GalNAc-T"/>
    <property type="match status" value="1"/>
</dbReference>
<dbReference type="AlphaFoldDB" id="A0A0K0FQV9"/>
<protein>
    <recommendedName>
        <fullName evidence="14">Polypeptide N-acetylgalactosaminyltransferase</fullName>
        <ecNumber evidence="14">2.4.1.-</ecNumber>
    </recommendedName>
    <alternativeName>
        <fullName evidence="14">Protein-UDP acetylgalactosaminyltransferase</fullName>
    </alternativeName>
</protein>
<keyword evidence="17" id="KW-1185">Reference proteome</keyword>
<dbReference type="PROSITE" id="PS50231">
    <property type="entry name" value="RICIN_B_LECTIN"/>
    <property type="match status" value="1"/>
</dbReference>
<proteinExistence type="inferred from homology"/>
<dbReference type="FunFam" id="3.90.550.10:FF:000053">
    <property type="entry name" value="Polypeptide N-acetylgalactosaminyltransferase"/>
    <property type="match status" value="1"/>
</dbReference>
<evidence type="ECO:0000259" key="16">
    <source>
        <dbReference type="SMART" id="SM00458"/>
    </source>
</evidence>
<evidence type="ECO:0000256" key="3">
    <source>
        <dbReference type="ARBA" id="ARBA00004922"/>
    </source>
</evidence>
<dbReference type="GO" id="GO:0006493">
    <property type="term" value="P:protein O-linked glycosylation"/>
    <property type="evidence" value="ECO:0007669"/>
    <property type="project" value="TreeGrafter"/>
</dbReference>
<evidence type="ECO:0000256" key="11">
    <source>
        <dbReference type="ARBA" id="ARBA00023157"/>
    </source>
</evidence>
<keyword evidence="5 14" id="KW-0812">Transmembrane</keyword>
<comment type="cofactor">
    <cofactor evidence="1 14">
        <name>Mn(2+)</name>
        <dbReference type="ChEBI" id="CHEBI:29035"/>
    </cofactor>
</comment>
<dbReference type="GO" id="GO:0000139">
    <property type="term" value="C:Golgi membrane"/>
    <property type="evidence" value="ECO:0007669"/>
    <property type="project" value="UniProtKB-SubCell"/>
</dbReference>
<evidence type="ECO:0000256" key="7">
    <source>
        <dbReference type="ARBA" id="ARBA00022968"/>
    </source>
</evidence>
<evidence type="ECO:0000256" key="15">
    <source>
        <dbReference type="SAM" id="MobiDB-lite"/>
    </source>
</evidence>
<evidence type="ECO:0000256" key="9">
    <source>
        <dbReference type="ARBA" id="ARBA00023034"/>
    </source>
</evidence>
<comment type="similarity">
    <text evidence="4 14">Belongs to the glycosyltransferase 2 family. GalNAc-T subfamily.</text>
</comment>
<evidence type="ECO:0000256" key="13">
    <source>
        <dbReference type="ARBA" id="ARBA00023211"/>
    </source>
</evidence>
<keyword evidence="7" id="KW-0735">Signal-anchor</keyword>
<evidence type="ECO:0000256" key="8">
    <source>
        <dbReference type="ARBA" id="ARBA00022989"/>
    </source>
</evidence>
<organism evidence="17 18">
    <name type="scientific">Strongyloides venezuelensis</name>
    <name type="common">Threadworm</name>
    <dbReference type="NCBI Taxonomy" id="75913"/>
    <lineage>
        <taxon>Eukaryota</taxon>
        <taxon>Metazoa</taxon>
        <taxon>Ecdysozoa</taxon>
        <taxon>Nematoda</taxon>
        <taxon>Chromadorea</taxon>
        <taxon>Rhabditida</taxon>
        <taxon>Tylenchina</taxon>
        <taxon>Panagrolaimomorpha</taxon>
        <taxon>Strongyloidoidea</taxon>
        <taxon>Strongyloididae</taxon>
        <taxon>Strongyloides</taxon>
    </lineage>
</organism>
<dbReference type="PANTHER" id="PTHR11675:SF63">
    <property type="entry name" value="POLYPEPTIDE N-ACETYLGALACTOSAMINYLTRANSFERASE"/>
    <property type="match status" value="1"/>
</dbReference>
<evidence type="ECO:0000256" key="5">
    <source>
        <dbReference type="ARBA" id="ARBA00022692"/>
    </source>
</evidence>
<dbReference type="SMART" id="SM00458">
    <property type="entry name" value="RICIN"/>
    <property type="match status" value="1"/>
</dbReference>
<sequence>MRWSFHARKIIFYSVIIFLIWIFISFITYNSNKIDNKETLKSFTLEQKASTTNNKKTYILPINNNKISDNDFRPLDTNIEVPIEHEKKFENKHETTISSKKSNQIMPAESKEDKLTSQKSNKELLSSVDIDDQELNRERIINVSDLIIIKNEDERLEYNNGIKNYQFNALVSRKIGYRRKIVDSRNDQCRNITYQSDLDPASIIICYFNEDPYVLIRMVNSILDRTPDSLIHEILLIDDSSDSVERHPEIVQKYKEKYWPSKVKMLRTEKNEGLIRSKIFGAHQATGKNLVFLDSHCEVNEKWLEPLLERIKLDPKKVVCPIIDIIKHENLEYLASPVCMGGFTWSLTFKWDYPDNKYLSDPKNFIKPLKSPTMAGGLFAISKQTFTDIGEYDSGMDIWGAENVEMSFRLWMCGYEIEIIPCSRVGHIFRDKRPYGLSVDSMGKNSVRAALIWMDEYKEQFYKAKPYLKSMTESEYGDISKMVELRKKLKCNSFDWYLKNIYPQLYPKNFYEDEEIKETKKMWKKERSLKIKLENSDLCLAVEGSSTGRVNVGEKLLLEPCSKKSRQNIWRVTKTGELRNLGANSLCLDTYNGISLLKCHNQGLTQEWVFIRGKIYSLNSRKCLNVNKDESQYAAIEYCSKSNNWAFEYL</sequence>
<evidence type="ECO:0000313" key="18">
    <source>
        <dbReference type="WBParaSite" id="SVE_1217200.1"/>
    </source>
</evidence>
<evidence type="ECO:0000256" key="10">
    <source>
        <dbReference type="ARBA" id="ARBA00023136"/>
    </source>
</evidence>
<feature type="region of interest" description="Disordered" evidence="15">
    <location>
        <begin position="91"/>
        <end position="118"/>
    </location>
</feature>
<dbReference type="GO" id="GO:0004653">
    <property type="term" value="F:polypeptide N-acetylgalactosaminyltransferase activity"/>
    <property type="evidence" value="ECO:0007669"/>
    <property type="project" value="TreeGrafter"/>
</dbReference>
<dbReference type="InterPro" id="IPR000772">
    <property type="entry name" value="Ricin_B_lectin"/>
</dbReference>
<dbReference type="Proteomes" id="UP000035680">
    <property type="component" value="Unassembled WGS sequence"/>
</dbReference>
<dbReference type="InterPro" id="IPR045885">
    <property type="entry name" value="GalNAc-T"/>
</dbReference>
<reference evidence="18" key="2">
    <citation type="submission" date="2015-08" db="UniProtKB">
        <authorList>
            <consortium name="WormBaseParasite"/>
        </authorList>
    </citation>
    <scope>IDENTIFICATION</scope>
</reference>
<comment type="subcellular location">
    <subcellularLocation>
        <location evidence="2 14">Golgi apparatus membrane</location>
        <topology evidence="2 14">Single-pass type II membrane protein</topology>
    </subcellularLocation>
</comment>
<dbReference type="InterPro" id="IPR035992">
    <property type="entry name" value="Ricin_B-like_lectins"/>
</dbReference>
<keyword evidence="12" id="KW-0325">Glycoprotein</keyword>
<dbReference type="Gene3D" id="3.90.550.10">
    <property type="entry name" value="Spore Coat Polysaccharide Biosynthesis Protein SpsA, Chain A"/>
    <property type="match status" value="1"/>
</dbReference>
<comment type="pathway">
    <text evidence="3 14">Protein modification; protein glycosylation.</text>
</comment>
<dbReference type="GO" id="GO:0030246">
    <property type="term" value="F:carbohydrate binding"/>
    <property type="evidence" value="ECO:0007669"/>
    <property type="project" value="UniProtKB-KW"/>
</dbReference>
<keyword evidence="8 14" id="KW-1133">Transmembrane helix</keyword>
<feature type="compositionally biased region" description="Polar residues" evidence="15">
    <location>
        <begin position="96"/>
        <end position="105"/>
    </location>
</feature>
<dbReference type="WBParaSite" id="SVE_1217200.1">
    <property type="protein sequence ID" value="SVE_1217200.1"/>
    <property type="gene ID" value="SVE_1217200"/>
</dbReference>
<name>A0A0K0FQV9_STRVS</name>
<dbReference type="UniPathway" id="UPA00378"/>
<evidence type="ECO:0000256" key="4">
    <source>
        <dbReference type="ARBA" id="ARBA00005680"/>
    </source>
</evidence>
<dbReference type="GO" id="GO:0008593">
    <property type="term" value="P:regulation of Notch signaling pathway"/>
    <property type="evidence" value="ECO:0007669"/>
    <property type="project" value="TreeGrafter"/>
</dbReference>
<dbReference type="Pfam" id="PF00535">
    <property type="entry name" value="Glycos_transf_2"/>
    <property type="match status" value="1"/>
</dbReference>
<keyword evidence="9 14" id="KW-0333">Golgi apparatus</keyword>
<keyword evidence="6 14" id="KW-0430">Lectin</keyword>